<feature type="transmembrane region" description="Helical" evidence="8">
    <location>
        <begin position="282"/>
        <end position="300"/>
    </location>
</feature>
<evidence type="ECO:0000256" key="5">
    <source>
        <dbReference type="ARBA" id="ARBA00022989"/>
    </source>
</evidence>
<feature type="transmembrane region" description="Helical" evidence="8">
    <location>
        <begin position="141"/>
        <end position="159"/>
    </location>
</feature>
<comment type="subcellular location">
    <subcellularLocation>
        <location evidence="1">Cell membrane</location>
        <topology evidence="1">Multi-pass membrane protein</topology>
    </subcellularLocation>
</comment>
<keyword evidence="10" id="KW-0012">Acyltransferase</keyword>
<organism evidence="10 11">
    <name type="scientific">Nocardioides jiangxiensis</name>
    <dbReference type="NCBI Taxonomy" id="3064524"/>
    <lineage>
        <taxon>Bacteria</taxon>
        <taxon>Bacillati</taxon>
        <taxon>Actinomycetota</taxon>
        <taxon>Actinomycetes</taxon>
        <taxon>Propionibacteriales</taxon>
        <taxon>Nocardioidaceae</taxon>
        <taxon>Nocardioides</taxon>
    </lineage>
</organism>
<evidence type="ECO:0000256" key="7">
    <source>
        <dbReference type="SAM" id="MobiDB-lite"/>
    </source>
</evidence>
<evidence type="ECO:0000256" key="3">
    <source>
        <dbReference type="ARBA" id="ARBA00022475"/>
    </source>
</evidence>
<feature type="transmembrane region" description="Helical" evidence="8">
    <location>
        <begin position="166"/>
        <end position="187"/>
    </location>
</feature>
<dbReference type="Proteomes" id="UP001233314">
    <property type="component" value="Unassembled WGS sequence"/>
</dbReference>
<evidence type="ECO:0000256" key="2">
    <source>
        <dbReference type="ARBA" id="ARBA00007400"/>
    </source>
</evidence>
<dbReference type="PANTHER" id="PTHR40074:SF4">
    <property type="entry name" value="INNER MEMBRANE PROTEIN YCFT"/>
    <property type="match status" value="1"/>
</dbReference>
<feature type="transmembrane region" description="Helical" evidence="8">
    <location>
        <begin position="312"/>
        <end position="332"/>
    </location>
</feature>
<keyword evidence="4 8" id="KW-0812">Transmembrane</keyword>
<protein>
    <submittedName>
        <fullName evidence="10">Acyltransferase family protein</fullName>
    </submittedName>
</protein>
<evidence type="ECO:0000256" key="1">
    <source>
        <dbReference type="ARBA" id="ARBA00004651"/>
    </source>
</evidence>
<feature type="transmembrane region" description="Helical" evidence="8">
    <location>
        <begin position="102"/>
        <end position="121"/>
    </location>
</feature>
<proteinExistence type="inferred from homology"/>
<feature type="transmembrane region" description="Helical" evidence="8">
    <location>
        <begin position="243"/>
        <end position="261"/>
    </location>
</feature>
<feature type="region of interest" description="Disordered" evidence="7">
    <location>
        <begin position="1"/>
        <end position="21"/>
    </location>
</feature>
<comment type="similarity">
    <text evidence="2">Belongs to the acyltransferase 3 family.</text>
</comment>
<evidence type="ECO:0000256" key="8">
    <source>
        <dbReference type="SAM" id="Phobius"/>
    </source>
</evidence>
<comment type="caution">
    <text evidence="10">The sequence shown here is derived from an EMBL/GenBank/DDBJ whole genome shotgun (WGS) entry which is preliminary data.</text>
</comment>
<dbReference type="GO" id="GO:0016746">
    <property type="term" value="F:acyltransferase activity"/>
    <property type="evidence" value="ECO:0007669"/>
    <property type="project" value="UniProtKB-KW"/>
</dbReference>
<evidence type="ECO:0000313" key="11">
    <source>
        <dbReference type="Proteomes" id="UP001233314"/>
    </source>
</evidence>
<dbReference type="EMBL" id="JAUQTA010000001">
    <property type="protein sequence ID" value="MDO7868921.1"/>
    <property type="molecule type" value="Genomic_DNA"/>
</dbReference>
<feature type="compositionally biased region" description="Basic and acidic residues" evidence="7">
    <location>
        <begin position="1"/>
        <end position="10"/>
    </location>
</feature>
<evidence type="ECO:0000256" key="4">
    <source>
        <dbReference type="ARBA" id="ARBA00022692"/>
    </source>
</evidence>
<evidence type="ECO:0000313" key="10">
    <source>
        <dbReference type="EMBL" id="MDO7868921.1"/>
    </source>
</evidence>
<reference evidence="10 11" key="1">
    <citation type="submission" date="2023-07" db="EMBL/GenBank/DDBJ databases">
        <title>Nocardioides sp. nov WY-20 isolated from soil.</title>
        <authorList>
            <person name="Liu B."/>
            <person name="Wan Y."/>
        </authorList>
    </citation>
    <scope>NUCLEOTIDE SEQUENCE [LARGE SCALE GENOMIC DNA]</scope>
    <source>
        <strain evidence="10 11">WY-20</strain>
    </source>
</reference>
<feature type="transmembrane region" description="Helical" evidence="8">
    <location>
        <begin position="73"/>
        <end position="90"/>
    </location>
</feature>
<dbReference type="InterPro" id="IPR002656">
    <property type="entry name" value="Acyl_transf_3_dom"/>
</dbReference>
<name>A0ABT9B6I6_9ACTN</name>
<evidence type="ECO:0000256" key="6">
    <source>
        <dbReference type="ARBA" id="ARBA00023136"/>
    </source>
</evidence>
<keyword evidence="6 8" id="KW-0472">Membrane</keyword>
<keyword evidence="3" id="KW-1003">Cell membrane</keyword>
<gene>
    <name evidence="10" type="ORF">Q5722_11125</name>
</gene>
<keyword evidence="5 8" id="KW-1133">Transmembrane helix</keyword>
<feature type="domain" description="Acyltransferase 3" evidence="9">
    <location>
        <begin position="25"/>
        <end position="331"/>
    </location>
</feature>
<keyword evidence="10" id="KW-0808">Transferase</keyword>
<evidence type="ECO:0000259" key="9">
    <source>
        <dbReference type="Pfam" id="PF01757"/>
    </source>
</evidence>
<accession>A0ABT9B6I6</accession>
<dbReference type="Pfam" id="PF01757">
    <property type="entry name" value="Acyl_transf_3"/>
    <property type="match status" value="1"/>
</dbReference>
<sequence>MTSQVLERHPTGSGGPATSGAGRQVWADVAKGVCILLVVLHHLVHKQLHLVVPPGHEHWQAAWAEVTWALKPIRMPLFFLISGMFAAGAVHRPWPRVRKRVLSPAWLYVVWLLLLSAFYLVETRTPANRVHSPGELATELLLPSTSLWFLYAMTAYLLLARALRGLPPALVVAAAFAISASVSWWGIDANNRVAVLSHFVYFAAGAHYPHLVRRVADARIPLLPLAATFALAAFAVSALEVPLSVSVTGLSLLGLPLGLVASRRLSQTAAARPLAWLGSRTLPVYVLHLVVIGALASLPLRMAADPGPLDGVVVAAYPIVGALAVTAICLVLHRALGAARLGALFRAPRWVTG</sequence>
<dbReference type="RefSeq" id="WP_305028277.1">
    <property type="nucleotide sequence ID" value="NZ_JAUQTA010000001.1"/>
</dbReference>
<dbReference type="PANTHER" id="PTHR40074">
    <property type="entry name" value="O-ACETYLTRANSFERASE WECH"/>
    <property type="match status" value="1"/>
</dbReference>
<keyword evidence="11" id="KW-1185">Reference proteome</keyword>